<reference evidence="1" key="1">
    <citation type="journal article" date="2015" name="Nature">
        <title>Complex archaea that bridge the gap between prokaryotes and eukaryotes.</title>
        <authorList>
            <person name="Spang A."/>
            <person name="Saw J.H."/>
            <person name="Jorgensen S.L."/>
            <person name="Zaremba-Niedzwiedzka K."/>
            <person name="Martijn J."/>
            <person name="Lind A.E."/>
            <person name="van Eijk R."/>
            <person name="Schleper C."/>
            <person name="Guy L."/>
            <person name="Ettema T.J."/>
        </authorList>
    </citation>
    <scope>NUCLEOTIDE SEQUENCE</scope>
</reference>
<evidence type="ECO:0000313" key="1">
    <source>
        <dbReference type="EMBL" id="KKN63188.1"/>
    </source>
</evidence>
<protein>
    <recommendedName>
        <fullName evidence="2">Protein NO VEIN C-terminal domain-containing protein</fullName>
    </recommendedName>
</protein>
<dbReference type="AlphaFoldDB" id="A0A0F9VBI9"/>
<sequence>MSQSPGQMAEGLTVKRLGLSATVASGQLDGDPADGKTEELRVEIKTTLGMTLRVDIAWLKQIEEDAVSHGQVPVLSFQFIREDGRPRKAWVAVPERFWRTIREALERERI</sequence>
<dbReference type="EMBL" id="LAZR01000598">
    <property type="protein sequence ID" value="KKN63188.1"/>
    <property type="molecule type" value="Genomic_DNA"/>
</dbReference>
<name>A0A0F9VBI9_9ZZZZ</name>
<organism evidence="1">
    <name type="scientific">marine sediment metagenome</name>
    <dbReference type="NCBI Taxonomy" id="412755"/>
    <lineage>
        <taxon>unclassified sequences</taxon>
        <taxon>metagenomes</taxon>
        <taxon>ecological metagenomes</taxon>
    </lineage>
</organism>
<gene>
    <name evidence="1" type="ORF">LCGC14_0504580</name>
</gene>
<proteinExistence type="predicted"/>
<comment type="caution">
    <text evidence="1">The sequence shown here is derived from an EMBL/GenBank/DDBJ whole genome shotgun (WGS) entry which is preliminary data.</text>
</comment>
<evidence type="ECO:0008006" key="2">
    <source>
        <dbReference type="Google" id="ProtNLM"/>
    </source>
</evidence>
<accession>A0A0F9VBI9</accession>